<dbReference type="PANTHER" id="PTHR13353:SF5">
    <property type="entry name" value="TRANSMEMBRANE PROTEIN 19"/>
    <property type="match status" value="1"/>
</dbReference>
<dbReference type="OrthoDB" id="15001at2759"/>
<dbReference type="PANTHER" id="PTHR13353">
    <property type="entry name" value="TRANSMEMBRANE PROTEIN 19"/>
    <property type="match status" value="1"/>
</dbReference>
<accession>A0A9P4J4I4</accession>
<protein>
    <recommendedName>
        <fullName evidence="9">TIGR00297 family protein</fullName>
    </recommendedName>
</protein>
<evidence type="ECO:0000313" key="8">
    <source>
        <dbReference type="Proteomes" id="UP000799439"/>
    </source>
</evidence>
<evidence type="ECO:0000256" key="5">
    <source>
        <dbReference type="ARBA" id="ARBA00023136"/>
    </source>
</evidence>
<keyword evidence="4 6" id="KW-1133">Transmembrane helix</keyword>
<evidence type="ECO:0000256" key="2">
    <source>
        <dbReference type="ARBA" id="ARBA00009012"/>
    </source>
</evidence>
<dbReference type="EMBL" id="ML996086">
    <property type="protein sequence ID" value="KAF2152268.1"/>
    <property type="molecule type" value="Genomic_DNA"/>
</dbReference>
<evidence type="ECO:0000256" key="1">
    <source>
        <dbReference type="ARBA" id="ARBA00004141"/>
    </source>
</evidence>
<proteinExistence type="inferred from homology"/>
<evidence type="ECO:0000256" key="3">
    <source>
        <dbReference type="ARBA" id="ARBA00022692"/>
    </source>
</evidence>
<comment type="similarity">
    <text evidence="2">Belongs to the TMEM19 family.</text>
</comment>
<dbReference type="Pfam" id="PF01940">
    <property type="entry name" value="DUF92"/>
    <property type="match status" value="1"/>
</dbReference>
<feature type="transmembrane region" description="Helical" evidence="6">
    <location>
        <begin position="203"/>
        <end position="224"/>
    </location>
</feature>
<feature type="transmembrane region" description="Helical" evidence="6">
    <location>
        <begin position="53"/>
        <end position="71"/>
    </location>
</feature>
<keyword evidence="5 6" id="KW-0472">Membrane</keyword>
<feature type="transmembrane region" description="Helical" evidence="6">
    <location>
        <begin position="133"/>
        <end position="152"/>
    </location>
</feature>
<gene>
    <name evidence="7" type="ORF">K461DRAFT_293947</name>
</gene>
<organism evidence="7 8">
    <name type="scientific">Myriangium duriaei CBS 260.36</name>
    <dbReference type="NCBI Taxonomy" id="1168546"/>
    <lineage>
        <taxon>Eukaryota</taxon>
        <taxon>Fungi</taxon>
        <taxon>Dikarya</taxon>
        <taxon>Ascomycota</taxon>
        <taxon>Pezizomycotina</taxon>
        <taxon>Dothideomycetes</taxon>
        <taxon>Dothideomycetidae</taxon>
        <taxon>Myriangiales</taxon>
        <taxon>Myriangiaceae</taxon>
        <taxon>Myriangium</taxon>
    </lineage>
</organism>
<dbReference type="Proteomes" id="UP000799439">
    <property type="component" value="Unassembled WGS sequence"/>
</dbReference>
<evidence type="ECO:0008006" key="9">
    <source>
        <dbReference type="Google" id="ProtNLM"/>
    </source>
</evidence>
<feature type="transmembrane region" description="Helical" evidence="6">
    <location>
        <begin position="92"/>
        <end position="113"/>
    </location>
</feature>
<keyword evidence="8" id="KW-1185">Reference proteome</keyword>
<keyword evidence="3 6" id="KW-0812">Transmembrane</keyword>
<name>A0A9P4J4I4_9PEZI</name>
<dbReference type="AlphaFoldDB" id="A0A9P4J4I4"/>
<sequence>MESTNPLRRPTPLLITTLLVLYSHLRHKLTLPAILLATFTSLLHSSTPSSLPFWSLILFFALGTIATRIGHAAKSHLTLSATGGSGAEGARNAAQVLANSGAASIFIILGLWGSSSSSSRTGWTAGKVDVGVAAAYAAAAADTLSSELGILARGQPLLITQPWRRVPRGTNGGVTLLGLAAGGVGGVALAGLHYAHYRDGGKAGLVSGLGLVGTVVDSLLGAVAQRTVEDKKSGRVVEGANGRRVMVGQGEGSRVGRGRDWLNNNGVNFTMTLAIGVVGLLLA</sequence>
<evidence type="ECO:0000256" key="4">
    <source>
        <dbReference type="ARBA" id="ARBA00022989"/>
    </source>
</evidence>
<comment type="subcellular location">
    <subcellularLocation>
        <location evidence="1">Membrane</location>
        <topology evidence="1">Multi-pass membrane protein</topology>
    </subcellularLocation>
</comment>
<dbReference type="GO" id="GO:0016020">
    <property type="term" value="C:membrane"/>
    <property type="evidence" value="ECO:0007669"/>
    <property type="project" value="UniProtKB-SubCell"/>
</dbReference>
<reference evidence="7" key="1">
    <citation type="journal article" date="2020" name="Stud. Mycol.">
        <title>101 Dothideomycetes genomes: a test case for predicting lifestyles and emergence of pathogens.</title>
        <authorList>
            <person name="Haridas S."/>
            <person name="Albert R."/>
            <person name="Binder M."/>
            <person name="Bloem J."/>
            <person name="Labutti K."/>
            <person name="Salamov A."/>
            <person name="Andreopoulos B."/>
            <person name="Baker S."/>
            <person name="Barry K."/>
            <person name="Bills G."/>
            <person name="Bluhm B."/>
            <person name="Cannon C."/>
            <person name="Castanera R."/>
            <person name="Culley D."/>
            <person name="Daum C."/>
            <person name="Ezra D."/>
            <person name="Gonzalez J."/>
            <person name="Henrissat B."/>
            <person name="Kuo A."/>
            <person name="Liang C."/>
            <person name="Lipzen A."/>
            <person name="Lutzoni F."/>
            <person name="Magnuson J."/>
            <person name="Mondo S."/>
            <person name="Nolan M."/>
            <person name="Ohm R."/>
            <person name="Pangilinan J."/>
            <person name="Park H.-J."/>
            <person name="Ramirez L."/>
            <person name="Alfaro M."/>
            <person name="Sun H."/>
            <person name="Tritt A."/>
            <person name="Yoshinaga Y."/>
            <person name="Zwiers L.-H."/>
            <person name="Turgeon B."/>
            <person name="Goodwin S."/>
            <person name="Spatafora J."/>
            <person name="Crous P."/>
            <person name="Grigoriev I."/>
        </authorList>
    </citation>
    <scope>NUCLEOTIDE SEQUENCE</scope>
    <source>
        <strain evidence="7">CBS 260.36</strain>
    </source>
</reference>
<evidence type="ECO:0000256" key="6">
    <source>
        <dbReference type="SAM" id="Phobius"/>
    </source>
</evidence>
<comment type="caution">
    <text evidence="7">The sequence shown here is derived from an EMBL/GenBank/DDBJ whole genome shotgun (WGS) entry which is preliminary data.</text>
</comment>
<dbReference type="InterPro" id="IPR002794">
    <property type="entry name" value="DUF92_TMEM19"/>
</dbReference>
<evidence type="ECO:0000313" key="7">
    <source>
        <dbReference type="EMBL" id="KAF2152268.1"/>
    </source>
</evidence>
<feature type="transmembrane region" description="Helical" evidence="6">
    <location>
        <begin position="173"/>
        <end position="197"/>
    </location>
</feature>